<dbReference type="AlphaFoldDB" id="A0AAW0UKX1"/>
<dbReference type="InterPro" id="IPR001309">
    <property type="entry name" value="Pept_C14_p20"/>
</dbReference>
<dbReference type="GO" id="GO:0005737">
    <property type="term" value="C:cytoplasm"/>
    <property type="evidence" value="ECO:0007669"/>
    <property type="project" value="UniProtKB-ARBA"/>
</dbReference>
<dbReference type="GO" id="GO:0006508">
    <property type="term" value="P:proteolysis"/>
    <property type="evidence" value="ECO:0007669"/>
    <property type="project" value="InterPro"/>
</dbReference>
<gene>
    <name evidence="6" type="ORF">O3P69_003288</name>
</gene>
<dbReference type="InterPro" id="IPR011600">
    <property type="entry name" value="Pept_C14_caspase"/>
</dbReference>
<keyword evidence="2" id="KW-0053">Apoptosis</keyword>
<evidence type="ECO:0000259" key="5">
    <source>
        <dbReference type="PROSITE" id="PS50208"/>
    </source>
</evidence>
<dbReference type="SMART" id="SM00115">
    <property type="entry name" value="CASc"/>
    <property type="match status" value="1"/>
</dbReference>
<dbReference type="Gene3D" id="3.40.50.1460">
    <property type="match status" value="1"/>
</dbReference>
<protein>
    <recommendedName>
        <fullName evidence="8">Caspase 4</fullName>
    </recommendedName>
</protein>
<evidence type="ECO:0000256" key="3">
    <source>
        <dbReference type="RuleBase" id="RU003971"/>
    </source>
</evidence>
<dbReference type="PROSITE" id="PS50207">
    <property type="entry name" value="CASPASE_P10"/>
    <property type="match status" value="1"/>
</dbReference>
<accession>A0AAW0UKX1</accession>
<comment type="caution">
    <text evidence="6">The sequence shown here is derived from an EMBL/GenBank/DDBJ whole genome shotgun (WGS) entry which is preliminary data.</text>
</comment>
<dbReference type="SUPFAM" id="SSF52129">
    <property type="entry name" value="Caspase-like"/>
    <property type="match status" value="1"/>
</dbReference>
<proteinExistence type="inferred from homology"/>
<organism evidence="6 7">
    <name type="scientific">Scylla paramamosain</name>
    <name type="common">Mud crab</name>
    <dbReference type="NCBI Taxonomy" id="85552"/>
    <lineage>
        <taxon>Eukaryota</taxon>
        <taxon>Metazoa</taxon>
        <taxon>Ecdysozoa</taxon>
        <taxon>Arthropoda</taxon>
        <taxon>Crustacea</taxon>
        <taxon>Multicrustacea</taxon>
        <taxon>Malacostraca</taxon>
        <taxon>Eumalacostraca</taxon>
        <taxon>Eucarida</taxon>
        <taxon>Decapoda</taxon>
        <taxon>Pleocyemata</taxon>
        <taxon>Brachyura</taxon>
        <taxon>Eubrachyura</taxon>
        <taxon>Portunoidea</taxon>
        <taxon>Portunidae</taxon>
        <taxon>Portuninae</taxon>
        <taxon>Scylla</taxon>
    </lineage>
</organism>
<name>A0AAW0UKX1_SCYPA</name>
<evidence type="ECO:0008006" key="8">
    <source>
        <dbReference type="Google" id="ProtNLM"/>
    </source>
</evidence>
<dbReference type="GO" id="GO:0051604">
    <property type="term" value="P:protein maturation"/>
    <property type="evidence" value="ECO:0007669"/>
    <property type="project" value="UniProtKB-ARBA"/>
</dbReference>
<comment type="similarity">
    <text evidence="1 3">Belongs to the peptidase C14A family.</text>
</comment>
<evidence type="ECO:0000313" key="6">
    <source>
        <dbReference type="EMBL" id="KAK8400516.1"/>
    </source>
</evidence>
<dbReference type="InterPro" id="IPR015917">
    <property type="entry name" value="Pept_C14A"/>
</dbReference>
<reference evidence="6 7" key="1">
    <citation type="submission" date="2023-03" db="EMBL/GenBank/DDBJ databases">
        <title>High-quality genome of Scylla paramamosain provides insights in environmental adaptation.</title>
        <authorList>
            <person name="Zhang L."/>
        </authorList>
    </citation>
    <scope>NUCLEOTIDE SEQUENCE [LARGE SCALE GENOMIC DNA]</scope>
    <source>
        <strain evidence="6">LZ_2023a</strain>
        <tissue evidence="6">Muscle</tissue>
    </source>
</reference>
<dbReference type="GO" id="GO:0004197">
    <property type="term" value="F:cysteine-type endopeptidase activity"/>
    <property type="evidence" value="ECO:0007669"/>
    <property type="project" value="InterPro"/>
</dbReference>
<dbReference type="PANTHER" id="PTHR48169">
    <property type="entry name" value="DED DOMAIN-CONTAINING PROTEIN"/>
    <property type="match status" value="1"/>
</dbReference>
<dbReference type="PROSITE" id="PS50208">
    <property type="entry name" value="CASPASE_P20"/>
    <property type="match status" value="1"/>
</dbReference>
<evidence type="ECO:0000256" key="1">
    <source>
        <dbReference type="ARBA" id="ARBA00010134"/>
    </source>
</evidence>
<dbReference type="Pfam" id="PF00656">
    <property type="entry name" value="Peptidase_C14"/>
    <property type="match status" value="1"/>
</dbReference>
<dbReference type="EMBL" id="JARAKH010000010">
    <property type="protein sequence ID" value="KAK8400516.1"/>
    <property type="molecule type" value="Genomic_DNA"/>
</dbReference>
<dbReference type="PANTHER" id="PTHR48169:SF7">
    <property type="entry name" value="CASPASE 10"/>
    <property type="match status" value="1"/>
</dbReference>
<feature type="domain" description="Caspase family p10" evidence="4">
    <location>
        <begin position="481"/>
        <end position="547"/>
    </location>
</feature>
<evidence type="ECO:0000313" key="7">
    <source>
        <dbReference type="Proteomes" id="UP001487740"/>
    </source>
</evidence>
<keyword evidence="7" id="KW-1185">Reference proteome</keyword>
<dbReference type="GO" id="GO:0043067">
    <property type="term" value="P:regulation of programmed cell death"/>
    <property type="evidence" value="ECO:0007669"/>
    <property type="project" value="UniProtKB-ARBA"/>
</dbReference>
<dbReference type="GO" id="GO:0006915">
    <property type="term" value="P:apoptotic process"/>
    <property type="evidence" value="ECO:0007669"/>
    <property type="project" value="UniProtKB-KW"/>
</dbReference>
<dbReference type="InterPro" id="IPR002138">
    <property type="entry name" value="Pept_C14_p10"/>
</dbReference>
<sequence length="551" mass="63475">MANMDQTVVKDEDVARMLFLAVNPTTLEENDMEVASTPTYTDGGAVGLGLFQSTGDISSEGGSESTQRLMVKFEAALRDQSIYPVRRELQLRLLKLSTMELQNGNNLSTLESNFSDEVDQLSSNEEYVLEFTEIFERLKYPVPKEIKDQFDRIVTSKKIPFRKAEGNKKKTFFVYAENKILMKVCNSLSALEVYQMYTILSESKAVEEDDAMKDFLSQPCVSPEALHKVKGLKDVAFYYFVLTLMRKKMINRLYTHKLYFLLEKLKQILGEEKKTCIHIDRALEMLNRYPIASHPPGLCLIFHMAENRIGSSKDLTRVRELFEKVFMYDVFVKVDPTAEQIKSIISKLKAARNKFYDSLVVWFMGHGSKTYLNVKEGQIHRRLDLIEPFTEIEWFFKKPKLFFIQACAVKDNRKRFSSSSGQDLKALSTQVDSVGWKAPAGRVWQEKYADYTDVSNINCFADTLISYATMWYQPAARDEEGSLYVDTLVDQLRDHGSQESIENVLRRVHYNVNTVSLQHNEPGQGEVQWKQAPYFESSLQKEFIFPKSTNT</sequence>
<dbReference type="InterPro" id="IPR029030">
    <property type="entry name" value="Caspase-like_dom_sf"/>
</dbReference>
<evidence type="ECO:0000256" key="2">
    <source>
        <dbReference type="ARBA" id="ARBA00022703"/>
    </source>
</evidence>
<feature type="domain" description="Caspase family p20" evidence="5">
    <location>
        <begin position="302"/>
        <end position="407"/>
    </location>
</feature>
<dbReference type="Proteomes" id="UP001487740">
    <property type="component" value="Unassembled WGS sequence"/>
</dbReference>
<evidence type="ECO:0000259" key="4">
    <source>
        <dbReference type="PROSITE" id="PS50207"/>
    </source>
</evidence>